<evidence type="ECO:0000256" key="2">
    <source>
        <dbReference type="SAM" id="MobiDB-lite"/>
    </source>
</evidence>
<sequence>MFGNDCATPATACTIRDAITAAAAGDTVHVAPGTYSDAIVLNKAVHLAGSSAAGVKSNALRVGTMAGPVAPPVVIIDGGGTQAIGVTIASGVTNAAVSGIEVRNFTSDCVRAVGGNHGLLVEESHVHHCGRHGIYANASGAGGLASVTIRNNQLHDIYNRAIVVWNGFKKDITVSDNLITGPVGATAIAFEDGTATGIHVTGNQIDHSLGGDTGIAAMQLTSGSPSGRGNLIRGNFVFDPGRFGIALMIPNGSGAESGDGSIVVENNTVIGGTNQGAWLEDDRAGIQVIRAYYGGASQGQIDVTRGVVVRSNEVNDFTKQAGVPAGSEAYGIVVEGMGSSVYLNILTGNDVGLQIQQGNQPGSLPGNANPDIHSDWFDRGNTPLTCASVGEGVDANAIMGSTIADQRSVPADADMIGSRVLNQNNGTRYCTLNSAIAMANDGDVLVADPGVYAERLTIDKPVTLLGARHGIDARTRNSDSSDTGESVLVPPETQAGLSMASYFSSRLIGVGAAGVIIDGFVLDGDNPALASGVDLNGADIDYASGILAYGDSAGLQVRNNIIRNMQSGGLFGYAHVGDNVVEFNRFSNIPAPSEWGIAVLSTNHWYAQIRNNLFDTVRIGVQSNLLQLANPGTLEPIIVGNEFHAQYRGVFLNQNGGAVATSHRVEGNSFHAVAGTGLVEPWQAVWIQGLTGSREIQIIDNQIDGSGLSGRTRIGYYLNNITSTAVPTTRVISGGTVGNVDIGVLATDAGYFTGPVNDFVVRGVSFSGVGTALHVEDSTFTGNARLSVGAGNDFAGATWPVALSGPEATLGMADGVSGVDRILVKSAQISNVWNGPDSSNATHDVAAATINNGIAGASVGGVVQVEAGTFAQTVLVDKAVRLLGAQADVSAKGAVAERVGGETIIAPDAPVRVQIPAAGAGAEVNGFTVSGVSGSTNANSAAFNITGSGAIVRNNRVLGINGNGVYLSTSGVANVLVEQNHFGNLAGGSYNGVKTEGSINLSMIDNSFDNIAYQGVQLGGSNNGAQVRNNAIANTAQGGINIGGGTSIVIDRNTLNLADTSGTADRAAIRIYPGVGAAVSCNTIGADNNRGVYFHSAAGTHQARVFHNAILAGVSLVNGNANVVEVGSNWYDGATSAAGTAMAVADPLAADPVGNALCGDNTPSSIVAHGGTGVQSTPVDSAFNDLRVRVQDRFGGAAVGQTVSFSDPASSTAAGATLGAVSGITDYNGELVTTATANSFAGTYTVTASSGTLTPDAAFTLTNTQGTATVTVADATVAYSGASHSVAVTTAPAGLEGDVQIVYSQGATTVATCAATDAGCGPVNAGTYTATATVVGNPNYAGSGSGTLTITRAASTIAFDPLSFEYNGATHAVGAYLVDEPGTACPVTGTVGPDVSGSPYVVNATACTGTNFEAPAASASAEVTPQPITITLGHLAQAHDGSPKSVSVTTSPIAGVAVSVTYDGASAPPSAIGSYAVAAVTNDPNYSGSATATLVIGKTVGTVSFDPPLSGTYGTTHAVSAGIVEESPSVCTYSGVPGPSDPVGSYLVTADCESSGYVASGSAMYEVTAGIDVSIEATMAAPVGVVTLVPQPDADAGKSYYDWRTNGSAGENVRAFFKVTSGNPAAAAGDLAVEYLDTSDSTWKSLPMTFAGGEWSGWFGPASGFPLVDGAVSSFRASFQRGGRYGTTASLVGMGSGVTLATSALVTTDVAHLVLGGLANEAGRVGEPVESAMTLTNAGTAALSSGLPSPGNPIAAQPTPNDENVRGRFFIAWDGGALEPATASSCGTAACASPDVSVEFYDEAIHAYRAIYNLRAELDSSSSPTGRLYGYFGALSSQGVPVPASYTGTYLFRTTAKRHTGGYTVTPQVVGITTGTVYAQAADQTIGIDTGLAASIEIVSGDAGVAIVGGNAYDSGDLVVLVRDVAGNPVAGASVAFNVIAGANGAGASLTSPAATDASGETRVSASSNAVAGAFEVSAKLSSGVELAVPFGLLNTADVDLTQVQLAMVSGNGQTAQVGTPYGMPLVASVSDRFGNPLEGIAVDFAALDPGAGISPNLLSGTSGPDGRTSSGVITANVTAGAFIVTAMIEAAQCDATAPSVAICAVDYGLTNTAGGAASVTLASSAADAVVGSAGAYTLTATVRDANSNLVEGVSVTLVGPNSGAGIAPALAAGITTAAGEVSHTFDANTVAGTFPVQAVVSGAASANVALENLPGSAASIELVSGTNQAVPVNTAFSDLTVRVIDQYGNAVADDAAAMVSFTAPGSGASAAVTATATSGAGGLATTPAMANGEAGTYSVVATFGSTNLAFALQNTVGDVGITGIVWADNTATSIAYDGAPHAATATVTGSSLTPAFTYNGSATAPTAAGTYQVIATIDDGNVLGSASAMLTITPAAAGASGITLTGGSFTYDGAAHPASVANPNGVAYTLAYAPGGNNAPVNAGSYDVTLTVSDPNFAPETMTATILIDPAEVTLAFGNLGHVYDGTAKTATVTATPSVAGLDLAYSQSGVAATPINAGSYDVTASLSNPNHVLAGSTAAVLTIAKANAQVQIGNTAQVYDGTPKAVTVATVPAGLTVDVTYDGNAGAPTAVGEYAVVAMVNEANHVGQATATLRITAAGVTITDIVWADNSATSIAYDGAPHAATATVAGNGVALTFTYSGSTTAPTNAGSYLVVATVDEGNVQGTASAWLTITPIPAGNSGIALAGGTFVYDAQPHPATVTNPNAVAYSLTYHPGGSSEPLLMGSYTATLMVTDPNYAAEVFLTTITIIDDSGSCSLFCDGFEEAPTPPGADALAVPGDRGGGTAVAGWSIQRTAFGKVETVLEFVDGSGRAVAWMDTAVVTDGQWLRLRWTDAQGVEQKSAWARWNPDDLLVYGWDLTVDGLVLRFGNRAGFTEALDLILPPGSPIPEAVRALRASVRY</sequence>
<evidence type="ECO:0000256" key="1">
    <source>
        <dbReference type="ARBA" id="ARBA00010116"/>
    </source>
</evidence>
<dbReference type="Pfam" id="PF13229">
    <property type="entry name" value="Beta_helix"/>
    <property type="match status" value="1"/>
</dbReference>
<dbReference type="InterPro" id="IPR012334">
    <property type="entry name" value="Pectin_lyas_fold"/>
</dbReference>
<dbReference type="SMART" id="SM00710">
    <property type="entry name" value="PbH1"/>
    <property type="match status" value="21"/>
</dbReference>
<protein>
    <submittedName>
        <fullName evidence="4">MBG domain-containing protein</fullName>
    </submittedName>
</protein>
<reference evidence="4 5" key="1">
    <citation type="journal article" date="2016" name="Antonie Van Leeuwenhoek">
        <title>Denitratimonas tolerans gen. nov., sp. nov., a denitrifying bacterium isolated from a bioreactor for tannery wastewater treatment.</title>
        <authorList>
            <person name="Han S.I."/>
            <person name="Kim J.O."/>
            <person name="Lee Y.R."/>
            <person name="Ekpeghere K.I."/>
            <person name="Koh S.C."/>
            <person name="Whang K.S."/>
        </authorList>
    </citation>
    <scope>NUCLEOTIDE SEQUENCE [LARGE SCALE GENOMIC DNA]</scope>
    <source>
        <strain evidence="4 5">KACC 17565</strain>
    </source>
</reference>
<dbReference type="Gene3D" id="2.160.20.10">
    <property type="entry name" value="Single-stranded right-handed beta-helix, Pectin lyase-like"/>
    <property type="match status" value="3"/>
</dbReference>
<dbReference type="Pfam" id="PF18887">
    <property type="entry name" value="MBG_3"/>
    <property type="match status" value="7"/>
</dbReference>
<dbReference type="InterPro" id="IPR013783">
    <property type="entry name" value="Ig-like_fold"/>
</dbReference>
<evidence type="ECO:0000313" key="4">
    <source>
        <dbReference type="EMBL" id="MEJ1249701.1"/>
    </source>
</evidence>
<dbReference type="Gene3D" id="2.60.40.10">
    <property type="entry name" value="Immunoglobulins"/>
    <property type="match status" value="4"/>
</dbReference>
<name>A0AAW9R6J9_9GAMM</name>
<dbReference type="SMART" id="SM00634">
    <property type="entry name" value="BID_1"/>
    <property type="match status" value="3"/>
</dbReference>
<evidence type="ECO:0000313" key="5">
    <source>
        <dbReference type="Proteomes" id="UP001364472"/>
    </source>
</evidence>
<proteinExistence type="inferred from homology"/>
<dbReference type="SUPFAM" id="SSF49373">
    <property type="entry name" value="Invasin/intimin cell-adhesion fragments"/>
    <property type="match status" value="5"/>
</dbReference>
<dbReference type="Proteomes" id="UP001364472">
    <property type="component" value="Unassembled WGS sequence"/>
</dbReference>
<gene>
    <name evidence="4" type="ORF">WB794_08465</name>
</gene>
<dbReference type="InterPro" id="IPR003344">
    <property type="entry name" value="Big_1_dom"/>
</dbReference>
<dbReference type="InterPro" id="IPR039448">
    <property type="entry name" value="Beta_helix"/>
</dbReference>
<evidence type="ECO:0000259" key="3">
    <source>
        <dbReference type="PROSITE" id="PS51127"/>
    </source>
</evidence>
<comment type="similarity">
    <text evidence="1">Belongs to the intimin/invasin family.</text>
</comment>
<dbReference type="InterPro" id="IPR011050">
    <property type="entry name" value="Pectin_lyase_fold/virulence"/>
</dbReference>
<dbReference type="SUPFAM" id="SSF51126">
    <property type="entry name" value="Pectin lyase-like"/>
    <property type="match status" value="3"/>
</dbReference>
<feature type="region of interest" description="Disordered" evidence="2">
    <location>
        <begin position="1742"/>
        <end position="1762"/>
    </location>
</feature>
<dbReference type="InterPro" id="IPR008964">
    <property type="entry name" value="Invasin/intimin_cell_adhesion"/>
</dbReference>
<dbReference type="InterPro" id="IPR043772">
    <property type="entry name" value="MBG_3"/>
</dbReference>
<dbReference type="InterPro" id="IPR006626">
    <property type="entry name" value="PbH1"/>
</dbReference>
<feature type="domain" description="Big-1" evidence="3">
    <location>
        <begin position="2119"/>
        <end position="2214"/>
    </location>
</feature>
<dbReference type="PROSITE" id="PS51127">
    <property type="entry name" value="BIG1"/>
    <property type="match status" value="1"/>
</dbReference>
<comment type="caution">
    <text evidence="4">The sequence shown here is derived from an EMBL/GenBank/DDBJ whole genome shotgun (WGS) entry which is preliminary data.</text>
</comment>
<dbReference type="EMBL" id="JBBDHC010000010">
    <property type="protein sequence ID" value="MEJ1249701.1"/>
    <property type="molecule type" value="Genomic_DNA"/>
</dbReference>
<organism evidence="4 5">
    <name type="scientific">Denitratimonas tolerans</name>
    <dbReference type="NCBI Taxonomy" id="1338420"/>
    <lineage>
        <taxon>Bacteria</taxon>
        <taxon>Pseudomonadati</taxon>
        <taxon>Pseudomonadota</taxon>
        <taxon>Gammaproteobacteria</taxon>
        <taxon>Lysobacterales</taxon>
        <taxon>Lysobacteraceae</taxon>
        <taxon>Denitratimonas</taxon>
    </lineage>
</organism>
<keyword evidence="5" id="KW-1185">Reference proteome</keyword>
<accession>A0AAW9R6J9</accession>
<dbReference type="RefSeq" id="WP_337335416.1">
    <property type="nucleotide sequence ID" value="NZ_JBBDHC010000010.1"/>
</dbReference>